<evidence type="ECO:0000256" key="10">
    <source>
        <dbReference type="ARBA" id="ARBA00048540"/>
    </source>
</evidence>
<dbReference type="Pfam" id="PF02424">
    <property type="entry name" value="ApbE"/>
    <property type="match status" value="1"/>
</dbReference>
<sequence length="291" mass="29974">MKRRRFLQVAAAALLPRAAQAGDWRWQGVALGAEAEVVLRGEAGAAQRVLAAIPPLLARIEREFSLYRADSALVRLNAAGRLASPSPAYHALCALTDVLHKATDGIFDPTVQPLWRALADGGDVAAAARATGWRRVRHDGAVVLAPGQALTFNGIAQGFATDAVRALLARHGFDHALINIGEFAALGGPFALGVADPVAGMLAQRQITGGAVATSSPGAMTIGGRAHILHPQGLAPLWSSVTVEADTAALADGLSTALVFAPRAAIPGIRARLPGVGRITLVDSAGDLTSL</sequence>
<dbReference type="EC" id="2.7.1.180" evidence="2"/>
<dbReference type="GO" id="GO:0016740">
    <property type="term" value="F:transferase activity"/>
    <property type="evidence" value="ECO:0007669"/>
    <property type="project" value="UniProtKB-KW"/>
</dbReference>
<dbReference type="SUPFAM" id="SSF143631">
    <property type="entry name" value="ApbE-like"/>
    <property type="match status" value="1"/>
</dbReference>
<evidence type="ECO:0000256" key="1">
    <source>
        <dbReference type="ARBA" id="ARBA00001946"/>
    </source>
</evidence>
<evidence type="ECO:0000256" key="7">
    <source>
        <dbReference type="ARBA" id="ARBA00022827"/>
    </source>
</evidence>
<reference evidence="12" key="1">
    <citation type="submission" date="2020-05" db="EMBL/GenBank/DDBJ databases">
        <title>Fertoebacter nigrum gen. nov., sp. nov., a new member of the family Rhodobacteraceae.</title>
        <authorList>
            <person name="Szuroczki S."/>
            <person name="Abbaszade G."/>
            <person name="Buni D."/>
            <person name="Schumann P."/>
            <person name="Toth E."/>
        </authorList>
    </citation>
    <scope>NUCLEOTIDE SEQUENCE</scope>
    <source>
        <strain evidence="12">RG-N-1a</strain>
    </source>
</reference>
<dbReference type="EMBL" id="WHUT02000001">
    <property type="protein sequence ID" value="NUB42772.1"/>
    <property type="molecule type" value="Genomic_DNA"/>
</dbReference>
<dbReference type="RefSeq" id="WP_152823481.1">
    <property type="nucleotide sequence ID" value="NZ_WHUT02000001.1"/>
</dbReference>
<comment type="caution">
    <text evidence="12">The sequence shown here is derived from an EMBL/GenBank/DDBJ whole genome shotgun (WGS) entry which is preliminary data.</text>
</comment>
<feature type="signal peptide" evidence="11">
    <location>
        <begin position="1"/>
        <end position="21"/>
    </location>
</feature>
<gene>
    <name evidence="12" type="ORF">GEU84_000100</name>
</gene>
<evidence type="ECO:0000313" key="13">
    <source>
        <dbReference type="Proteomes" id="UP000484076"/>
    </source>
</evidence>
<evidence type="ECO:0000256" key="8">
    <source>
        <dbReference type="ARBA" id="ARBA00022842"/>
    </source>
</evidence>
<keyword evidence="6" id="KW-0479">Metal-binding</keyword>
<accession>A0A8X8KPB1</accession>
<keyword evidence="8" id="KW-0460">Magnesium</keyword>
<dbReference type="PANTHER" id="PTHR30040:SF2">
    <property type="entry name" value="FAD:PROTEIN FMN TRANSFERASE"/>
    <property type="match status" value="1"/>
</dbReference>
<dbReference type="AlphaFoldDB" id="A0A8X8KPB1"/>
<evidence type="ECO:0000256" key="2">
    <source>
        <dbReference type="ARBA" id="ARBA00011955"/>
    </source>
</evidence>
<evidence type="ECO:0000256" key="5">
    <source>
        <dbReference type="ARBA" id="ARBA00022679"/>
    </source>
</evidence>
<dbReference type="Gene3D" id="3.10.520.10">
    <property type="entry name" value="ApbE-like domains"/>
    <property type="match status" value="1"/>
</dbReference>
<evidence type="ECO:0000256" key="3">
    <source>
        <dbReference type="ARBA" id="ARBA00016337"/>
    </source>
</evidence>
<name>A0A8X8KPB1_9RHOB</name>
<dbReference type="GO" id="GO:0046872">
    <property type="term" value="F:metal ion binding"/>
    <property type="evidence" value="ECO:0007669"/>
    <property type="project" value="UniProtKB-KW"/>
</dbReference>
<dbReference type="InterPro" id="IPR024932">
    <property type="entry name" value="ApbE"/>
</dbReference>
<comment type="cofactor">
    <cofactor evidence="1">
        <name>Mg(2+)</name>
        <dbReference type="ChEBI" id="CHEBI:18420"/>
    </cofactor>
</comment>
<proteinExistence type="predicted"/>
<keyword evidence="7" id="KW-0274">FAD</keyword>
<protein>
    <recommendedName>
        <fullName evidence="3">FAD:protein FMN transferase</fullName>
        <ecNumber evidence="2">2.7.1.180</ecNumber>
    </recommendedName>
    <alternativeName>
        <fullName evidence="9">Flavin transferase</fullName>
    </alternativeName>
</protein>
<keyword evidence="5 12" id="KW-0808">Transferase</keyword>
<evidence type="ECO:0000256" key="9">
    <source>
        <dbReference type="ARBA" id="ARBA00031306"/>
    </source>
</evidence>
<comment type="catalytic activity">
    <reaction evidence="10">
        <text>L-threonyl-[protein] + FAD = FMN-L-threonyl-[protein] + AMP + H(+)</text>
        <dbReference type="Rhea" id="RHEA:36847"/>
        <dbReference type="Rhea" id="RHEA-COMP:11060"/>
        <dbReference type="Rhea" id="RHEA-COMP:11061"/>
        <dbReference type="ChEBI" id="CHEBI:15378"/>
        <dbReference type="ChEBI" id="CHEBI:30013"/>
        <dbReference type="ChEBI" id="CHEBI:57692"/>
        <dbReference type="ChEBI" id="CHEBI:74257"/>
        <dbReference type="ChEBI" id="CHEBI:456215"/>
        <dbReference type="EC" id="2.7.1.180"/>
    </reaction>
</comment>
<keyword evidence="4" id="KW-0285">Flavoprotein</keyword>
<feature type="chain" id="PRO_5039927836" description="FAD:protein FMN transferase" evidence="11">
    <location>
        <begin position="22"/>
        <end position="291"/>
    </location>
</feature>
<evidence type="ECO:0000256" key="6">
    <source>
        <dbReference type="ARBA" id="ARBA00022723"/>
    </source>
</evidence>
<evidence type="ECO:0000256" key="11">
    <source>
        <dbReference type="SAM" id="SignalP"/>
    </source>
</evidence>
<organism evidence="12 13">
    <name type="scientific">Fertoeibacter niger</name>
    <dbReference type="NCBI Taxonomy" id="2656921"/>
    <lineage>
        <taxon>Bacteria</taxon>
        <taxon>Pseudomonadati</taxon>
        <taxon>Pseudomonadota</taxon>
        <taxon>Alphaproteobacteria</taxon>
        <taxon>Rhodobacterales</taxon>
        <taxon>Paracoccaceae</taxon>
        <taxon>Fertoeibacter</taxon>
    </lineage>
</organism>
<keyword evidence="13" id="KW-1185">Reference proteome</keyword>
<keyword evidence="11" id="KW-0732">Signal</keyword>
<evidence type="ECO:0000313" key="12">
    <source>
        <dbReference type="EMBL" id="NUB42772.1"/>
    </source>
</evidence>
<evidence type="ECO:0000256" key="4">
    <source>
        <dbReference type="ARBA" id="ARBA00022630"/>
    </source>
</evidence>
<dbReference type="InterPro" id="IPR003374">
    <property type="entry name" value="ApbE-like_sf"/>
</dbReference>
<dbReference type="Proteomes" id="UP000484076">
    <property type="component" value="Unassembled WGS sequence"/>
</dbReference>
<dbReference type="PANTHER" id="PTHR30040">
    <property type="entry name" value="THIAMINE BIOSYNTHESIS LIPOPROTEIN APBE"/>
    <property type="match status" value="1"/>
</dbReference>